<keyword evidence="2 4" id="KW-0813">Transport</keyword>
<accession>A0AA88GYB0</accession>
<dbReference type="PRINTS" id="PR00448">
    <property type="entry name" value="NSFATTACHMNT"/>
</dbReference>
<comment type="similarity">
    <text evidence="1 4">Belongs to the SNAP family.</text>
</comment>
<dbReference type="Pfam" id="PF14938">
    <property type="entry name" value="SNAP"/>
    <property type="match status" value="1"/>
</dbReference>
<comment type="subcellular location">
    <subcellularLocation>
        <location evidence="4">Membrane</location>
        <topology evidence="4">Peripheral membrane protein</topology>
    </subcellularLocation>
</comment>
<keyword evidence="3 4" id="KW-0653">Protein transport</keyword>
<dbReference type="RefSeq" id="XP_044551860.1">
    <property type="nucleotide sequence ID" value="XM_044690625.1"/>
</dbReference>
<keyword evidence="4" id="KW-0472">Membrane</keyword>
<evidence type="ECO:0000256" key="3">
    <source>
        <dbReference type="ARBA" id="ARBA00022927"/>
    </source>
</evidence>
<dbReference type="GO" id="GO:0005483">
    <property type="term" value="F:soluble NSF attachment protein activity"/>
    <property type="evidence" value="ECO:0007669"/>
    <property type="project" value="TreeGrafter"/>
</dbReference>
<comment type="function">
    <text evidence="4">Required for vesicular transport between the endoplasmic reticulum and the Golgi apparatus.</text>
</comment>
<organism evidence="5 6">
    <name type="scientific">Naegleria lovaniensis</name>
    <name type="common">Amoeba</name>
    <dbReference type="NCBI Taxonomy" id="51637"/>
    <lineage>
        <taxon>Eukaryota</taxon>
        <taxon>Discoba</taxon>
        <taxon>Heterolobosea</taxon>
        <taxon>Tetramitia</taxon>
        <taxon>Eutetramitia</taxon>
        <taxon>Vahlkampfiidae</taxon>
        <taxon>Naegleria</taxon>
    </lineage>
</organism>
<dbReference type="Proteomes" id="UP000816034">
    <property type="component" value="Unassembled WGS sequence"/>
</dbReference>
<reference evidence="5 6" key="1">
    <citation type="journal article" date="2018" name="BMC Genomics">
        <title>The genome of Naegleria lovaniensis, the basis for a comparative approach to unravel pathogenicity factors of the human pathogenic amoeba N. fowleri.</title>
        <authorList>
            <person name="Liechti N."/>
            <person name="Schurch N."/>
            <person name="Bruggmann R."/>
            <person name="Wittwer M."/>
        </authorList>
    </citation>
    <scope>NUCLEOTIDE SEQUENCE [LARGE SCALE GENOMIC DNA]</scope>
    <source>
        <strain evidence="5 6">ATCC 30569</strain>
    </source>
</reference>
<dbReference type="InterPro" id="IPR011990">
    <property type="entry name" value="TPR-like_helical_dom_sf"/>
</dbReference>
<evidence type="ECO:0000256" key="4">
    <source>
        <dbReference type="RuleBase" id="RU367013"/>
    </source>
</evidence>
<evidence type="ECO:0000313" key="6">
    <source>
        <dbReference type="Proteomes" id="UP000816034"/>
    </source>
</evidence>
<dbReference type="GeneID" id="68093918"/>
<comment type="caution">
    <text evidence="5">The sequence shown here is derived from an EMBL/GenBank/DDBJ whole genome shotgun (WGS) entry which is preliminary data.</text>
</comment>
<proteinExistence type="inferred from homology"/>
<keyword evidence="4" id="KW-0931">ER-Golgi transport</keyword>
<gene>
    <name evidence="5" type="ORF">C9374_001462</name>
</gene>
<evidence type="ECO:0000256" key="1">
    <source>
        <dbReference type="ARBA" id="ARBA00010050"/>
    </source>
</evidence>
<dbReference type="CDD" id="cd15832">
    <property type="entry name" value="SNAP"/>
    <property type="match status" value="1"/>
</dbReference>
<sequence>MSSSLKEANISQAMELVKKGDTIMTKFIYFGDRVEDATDAYKTAANKFKIGKAWKEAGDTYKKVVPLLVKSGSKYEAATVLIDAANCYKQANLPKETADTMNEAIQLFMETGKFATVAKYEKEMAEVYENDGDYEKACNHYASAADYFLSEDQKSSANQCIVKLAHLQAANEKYAEAIENFEKAASAAVDDRMLKWGAKEYEFKSLMCYMAKMEDTEPEDITEVRNKLNEYKEMDVHFGDSLECKLIEKLLDACEEKNVKTFTITLRDFDKIQKLDTWKTNLFLKIKDKIKEVDLT</sequence>
<dbReference type="InterPro" id="IPR000744">
    <property type="entry name" value="NSF_attach"/>
</dbReference>
<dbReference type="GO" id="GO:0019905">
    <property type="term" value="F:syntaxin binding"/>
    <property type="evidence" value="ECO:0007669"/>
    <property type="project" value="TreeGrafter"/>
</dbReference>
<evidence type="ECO:0000313" key="5">
    <source>
        <dbReference type="EMBL" id="KAG2387868.1"/>
    </source>
</evidence>
<dbReference type="GO" id="GO:0005774">
    <property type="term" value="C:vacuolar membrane"/>
    <property type="evidence" value="ECO:0007669"/>
    <property type="project" value="TreeGrafter"/>
</dbReference>
<dbReference type="GO" id="GO:0031201">
    <property type="term" value="C:SNARE complex"/>
    <property type="evidence" value="ECO:0007669"/>
    <property type="project" value="TreeGrafter"/>
</dbReference>
<dbReference type="SUPFAM" id="SSF48452">
    <property type="entry name" value="TPR-like"/>
    <property type="match status" value="1"/>
</dbReference>
<protein>
    <recommendedName>
        <fullName evidence="7">Alpha-soluble NSF attachment protein</fullName>
    </recommendedName>
</protein>
<dbReference type="PANTHER" id="PTHR13768:SF8">
    <property type="entry name" value="ALPHA-SOLUBLE NSF ATTACHMENT PROTEIN"/>
    <property type="match status" value="1"/>
</dbReference>
<dbReference type="PANTHER" id="PTHR13768">
    <property type="entry name" value="SOLUBLE NSF ATTACHMENT PROTEIN SNAP"/>
    <property type="match status" value="1"/>
</dbReference>
<keyword evidence="6" id="KW-1185">Reference proteome</keyword>
<dbReference type="EMBL" id="PYSW02000012">
    <property type="protein sequence ID" value="KAG2387868.1"/>
    <property type="molecule type" value="Genomic_DNA"/>
</dbReference>
<evidence type="ECO:0008006" key="7">
    <source>
        <dbReference type="Google" id="ProtNLM"/>
    </source>
</evidence>
<dbReference type="Gene3D" id="1.25.40.10">
    <property type="entry name" value="Tetratricopeptide repeat domain"/>
    <property type="match status" value="1"/>
</dbReference>
<dbReference type="GO" id="GO:0006886">
    <property type="term" value="P:intracellular protein transport"/>
    <property type="evidence" value="ECO:0007669"/>
    <property type="project" value="UniProtKB-UniRule"/>
</dbReference>
<evidence type="ECO:0000256" key="2">
    <source>
        <dbReference type="ARBA" id="ARBA00022448"/>
    </source>
</evidence>
<dbReference type="AlphaFoldDB" id="A0AA88GYB0"/>
<name>A0AA88GYB0_NAELO</name>
<dbReference type="GO" id="GO:0035494">
    <property type="term" value="P:SNARE complex disassembly"/>
    <property type="evidence" value="ECO:0007669"/>
    <property type="project" value="TreeGrafter"/>
</dbReference>